<dbReference type="AlphaFoldDB" id="A0A6A4ZVS0"/>
<comment type="caution">
    <text evidence="1">The sequence shown here is derived from an EMBL/GenBank/DDBJ whole genome shotgun (WGS) entry which is preliminary data.</text>
</comment>
<gene>
    <name evidence="1" type="ORF">As57867_003805</name>
</gene>
<reference evidence="1" key="1">
    <citation type="submission" date="2019-06" db="EMBL/GenBank/DDBJ databases">
        <title>Genomics analysis of Aphanomyces spp. identifies a new class of oomycete effector associated with host adaptation.</title>
        <authorList>
            <person name="Gaulin E."/>
        </authorList>
    </citation>
    <scope>NUCLEOTIDE SEQUENCE</scope>
    <source>
        <strain evidence="1">CBS 578.67</strain>
    </source>
</reference>
<organism evidence="1">
    <name type="scientific">Aphanomyces stellatus</name>
    <dbReference type="NCBI Taxonomy" id="120398"/>
    <lineage>
        <taxon>Eukaryota</taxon>
        <taxon>Sar</taxon>
        <taxon>Stramenopiles</taxon>
        <taxon>Oomycota</taxon>
        <taxon>Saprolegniomycetes</taxon>
        <taxon>Saprolegniales</taxon>
        <taxon>Verrucalvaceae</taxon>
        <taxon>Aphanomyces</taxon>
    </lineage>
</organism>
<dbReference type="EMBL" id="VJMH01000757">
    <property type="protein sequence ID" value="KAF0714554.1"/>
    <property type="molecule type" value="Genomic_DNA"/>
</dbReference>
<name>A0A6A4ZVS0_9STRA</name>
<sequence length="158" mass="16652">MRLALPAALVTLSADASPIKLLDSVLVANASELHVEAAVAAPLGTSYPWTCVFVPSANYWYGFNVAPDGNIECYGTNGEQCVVAMDQATCNTMLATNPFPTAFLKCGCMRKSIYGAIGYDIPGHWCTVGVATFNIVPPNEDCNPTPQPTPSPTPSPTP</sequence>
<evidence type="ECO:0000313" key="1">
    <source>
        <dbReference type="EMBL" id="KAF0714554.1"/>
    </source>
</evidence>
<protein>
    <submittedName>
        <fullName evidence="1">Uncharacterized protein</fullName>
    </submittedName>
</protein>
<feature type="non-terminal residue" evidence="1">
    <location>
        <position position="158"/>
    </location>
</feature>
<proteinExistence type="predicted"/>
<accession>A0A6A4ZVS0</accession>